<evidence type="ECO:0000313" key="1">
    <source>
        <dbReference type="Proteomes" id="UP000887565"/>
    </source>
</evidence>
<dbReference type="WBParaSite" id="nRc.2.0.1.t33701-RA">
    <property type="protein sequence ID" value="nRc.2.0.1.t33701-RA"/>
    <property type="gene ID" value="nRc.2.0.1.g33701"/>
</dbReference>
<protein>
    <submittedName>
        <fullName evidence="2">Uncharacterized protein</fullName>
    </submittedName>
</protein>
<accession>A0A915K4Q5</accession>
<dbReference type="Proteomes" id="UP000887565">
    <property type="component" value="Unplaced"/>
</dbReference>
<dbReference type="AlphaFoldDB" id="A0A915K4Q5"/>
<organism evidence="1 2">
    <name type="scientific">Romanomermis culicivorax</name>
    <name type="common">Nematode worm</name>
    <dbReference type="NCBI Taxonomy" id="13658"/>
    <lineage>
        <taxon>Eukaryota</taxon>
        <taxon>Metazoa</taxon>
        <taxon>Ecdysozoa</taxon>
        <taxon>Nematoda</taxon>
        <taxon>Enoplea</taxon>
        <taxon>Dorylaimia</taxon>
        <taxon>Mermithida</taxon>
        <taxon>Mermithoidea</taxon>
        <taxon>Mermithidae</taxon>
        <taxon>Romanomermis</taxon>
    </lineage>
</organism>
<evidence type="ECO:0000313" key="2">
    <source>
        <dbReference type="WBParaSite" id="nRc.2.0.1.t33701-RA"/>
    </source>
</evidence>
<name>A0A915K4Q5_ROMCU</name>
<sequence>MQTEGPSLKPTTLGTDVTVLLLRTGGYSIKAEVKMGVTCQPLGQDSVITAVICASMPAVSQIRSPSTAAQANNDTTIARTDSSDSFINIDPPQDPAAIRVSVTNHCSSLAIANANKVHNFRIEAWDALEQLSTAAVRITNNVPTVQTIDQIIGAIFDQFQAQQLRVQRKIQEQ</sequence>
<proteinExistence type="predicted"/>
<reference evidence="2" key="1">
    <citation type="submission" date="2022-11" db="UniProtKB">
        <authorList>
            <consortium name="WormBaseParasite"/>
        </authorList>
    </citation>
    <scope>IDENTIFICATION</scope>
</reference>
<keyword evidence="1" id="KW-1185">Reference proteome</keyword>